<keyword evidence="2" id="KW-0539">Nucleus</keyword>
<dbReference type="CDD" id="cd12148">
    <property type="entry name" value="fungal_TF_MHR"/>
    <property type="match status" value="1"/>
</dbReference>
<dbReference type="Proteomes" id="UP000244309">
    <property type="component" value="Unassembled WGS sequence"/>
</dbReference>
<dbReference type="RefSeq" id="XP_025344384.1">
    <property type="nucleotide sequence ID" value="XM_025487368.1"/>
</dbReference>
<name>A0A2V1B096_9ASCO</name>
<dbReference type="AlphaFoldDB" id="A0A2V1B096"/>
<protein>
    <recommendedName>
        <fullName evidence="4">Centromere DNA-binding protein complex CBF3 subunit B C-terminal domain-containing protein</fullName>
    </recommendedName>
</protein>
<keyword evidence="6" id="KW-1185">Reference proteome</keyword>
<evidence type="ECO:0000256" key="3">
    <source>
        <dbReference type="SAM" id="MobiDB-lite"/>
    </source>
</evidence>
<evidence type="ECO:0000313" key="6">
    <source>
        <dbReference type="Proteomes" id="UP000244309"/>
    </source>
</evidence>
<accession>A0A2V1B096</accession>
<evidence type="ECO:0000256" key="1">
    <source>
        <dbReference type="ARBA" id="ARBA00004123"/>
    </source>
</evidence>
<feature type="region of interest" description="Disordered" evidence="3">
    <location>
        <begin position="504"/>
        <end position="523"/>
    </location>
</feature>
<dbReference type="VEuPathDB" id="FungiDB:CXQ85_003734"/>
<dbReference type="EMBL" id="PKFO01000011">
    <property type="protein sequence ID" value="PVH23444.1"/>
    <property type="molecule type" value="Genomic_DNA"/>
</dbReference>
<feature type="domain" description="Centromere DNA-binding protein complex CBF3 subunit B C-terminal" evidence="4">
    <location>
        <begin position="144"/>
        <end position="262"/>
    </location>
</feature>
<evidence type="ECO:0000313" key="5">
    <source>
        <dbReference type="EMBL" id="PVH23444.1"/>
    </source>
</evidence>
<evidence type="ECO:0000259" key="4">
    <source>
        <dbReference type="Pfam" id="PF16846"/>
    </source>
</evidence>
<reference evidence="5 6" key="1">
    <citation type="submission" date="2017-12" db="EMBL/GenBank/DDBJ databases">
        <title>Genome Sequence of a Multidrug-Resistant Candida haemulonii Isolate from a Patient with Chronic Leg Ulcers in Israel.</title>
        <authorList>
            <person name="Chow N.A."/>
            <person name="Gade L."/>
            <person name="Batra D."/>
            <person name="Rowe L.A."/>
            <person name="Ben-Ami R."/>
            <person name="Loparev V.N."/>
            <person name="Litvintseva A.P."/>
        </authorList>
    </citation>
    <scope>NUCLEOTIDE SEQUENCE [LARGE SCALE GENOMIC DNA]</scope>
    <source>
        <strain evidence="5 6">B11899</strain>
    </source>
</reference>
<dbReference type="GO" id="GO:0005634">
    <property type="term" value="C:nucleus"/>
    <property type="evidence" value="ECO:0007669"/>
    <property type="project" value="UniProtKB-SubCell"/>
</dbReference>
<dbReference type="STRING" id="45357.A0A2V1B096"/>
<organism evidence="5 6">
    <name type="scientific">Candidozyma haemuli</name>
    <dbReference type="NCBI Taxonomy" id="45357"/>
    <lineage>
        <taxon>Eukaryota</taxon>
        <taxon>Fungi</taxon>
        <taxon>Dikarya</taxon>
        <taxon>Ascomycota</taxon>
        <taxon>Saccharomycotina</taxon>
        <taxon>Pichiomycetes</taxon>
        <taxon>Metschnikowiaceae</taxon>
        <taxon>Candidozyma</taxon>
    </lineage>
</organism>
<dbReference type="InterPro" id="IPR031760">
    <property type="entry name" value="Cep3_C"/>
</dbReference>
<dbReference type="OrthoDB" id="1747771at2759"/>
<gene>
    <name evidence="5" type="ORF">CXQ85_003734</name>
</gene>
<proteinExistence type="predicted"/>
<dbReference type="GeneID" id="37009064"/>
<sequence length="561" mass="64383">MCVEKLTFGFIKVDRLFKSERQREVNWPSFHNDLASIMARVDHATSHCLCSFASSYINFIHNAVVPSVFIDEHETFWNEHVKENPACLVYSKYSSLQSDSPRDYYFWMALYYGTLCNGIYFGSEQLKDELKFTSCELQTLGPKLFTAALDCLYRAQFMSYPDIRAIQVFCLLSTCFHAYGSVSLSQALLIQCIRIARKLGIDSSKTDSGVTFSSEIKRRLWYTLCLNDWLDQIDKPRFYIETTDLELPSLLTDEHLLHPESSGKVQFNDYSSVYYQRTMVSMALIKKRLFEKQSSESDTLEAWNKMNELRDSTISFYQKILEPTNDGILGYDYAKFLLFSSLSEELLDLGRRVLAIVGKQTWSAKYRSVCLEAALGNMRRAISPIPSYYRRHWIVTQHLIYAALTILLDMIMFPNLDSKKDKRSRLEQVESTFQVFEELEATHLPAKLGIALLPRLCKLVRFVIVDQRDGNTFEVESLKSLLDDLQFGISPDVDAVPAKTRPQYLRFGSPSSSSSPGTRSMNRATNYTDSISFDDEISKFISDTGWSEVLMNIFQPATSPP</sequence>
<dbReference type="PANTHER" id="PTHR31001">
    <property type="entry name" value="UNCHARACTERIZED TRANSCRIPTIONAL REGULATORY PROTEIN"/>
    <property type="match status" value="1"/>
</dbReference>
<comment type="caution">
    <text evidence="5">The sequence shown here is derived from an EMBL/GenBank/DDBJ whole genome shotgun (WGS) entry which is preliminary data.</text>
</comment>
<dbReference type="Pfam" id="PF16846">
    <property type="entry name" value="Cep3"/>
    <property type="match status" value="1"/>
</dbReference>
<dbReference type="InterPro" id="IPR050613">
    <property type="entry name" value="Sec_Metabolite_Reg"/>
</dbReference>
<dbReference type="PANTHER" id="PTHR31001:SF76">
    <property type="entry name" value="ZN(2)-C6 FUNGAL-TYPE DOMAIN-CONTAINING PROTEIN"/>
    <property type="match status" value="1"/>
</dbReference>
<comment type="subcellular location">
    <subcellularLocation>
        <location evidence="1">Nucleus</location>
    </subcellularLocation>
</comment>
<evidence type="ECO:0000256" key="2">
    <source>
        <dbReference type="ARBA" id="ARBA00023242"/>
    </source>
</evidence>